<keyword evidence="6 13" id="KW-0130">Cell adhesion</keyword>
<keyword evidence="3 13" id="KW-0812">Transmembrane</keyword>
<evidence type="ECO:0000259" key="15">
    <source>
        <dbReference type="Pfam" id="PF20805"/>
    </source>
</evidence>
<evidence type="ECO:0000256" key="1">
    <source>
        <dbReference type="ARBA" id="ARBA00004479"/>
    </source>
</evidence>
<evidence type="ECO:0000256" key="10">
    <source>
        <dbReference type="ARBA" id="ARBA00023170"/>
    </source>
</evidence>
<dbReference type="Pfam" id="PF01839">
    <property type="entry name" value="FG-GAP"/>
    <property type="match status" value="2"/>
</dbReference>
<comment type="caution">
    <text evidence="17">The sequence shown here is derived from an EMBL/GenBank/DDBJ whole genome shotgun (WGS) entry which is preliminary data.</text>
</comment>
<comment type="subcellular location">
    <subcellularLocation>
        <location evidence="1 13">Membrane</location>
        <topology evidence="1 13">Single-pass type I membrane protein</topology>
    </subcellularLocation>
</comment>
<evidence type="ECO:0000256" key="3">
    <source>
        <dbReference type="ARBA" id="ARBA00022692"/>
    </source>
</evidence>
<dbReference type="EMBL" id="VZTV01024443">
    <property type="protein sequence ID" value="NXT88403.1"/>
    <property type="molecule type" value="Genomic_DNA"/>
</dbReference>
<evidence type="ECO:0000256" key="2">
    <source>
        <dbReference type="ARBA" id="ARBA00008054"/>
    </source>
</evidence>
<feature type="repeat" description="FG-GAP" evidence="12">
    <location>
        <begin position="298"/>
        <end position="360"/>
    </location>
</feature>
<name>A0A7L3G5J1_9AVES</name>
<dbReference type="PANTHER" id="PTHR23220">
    <property type="entry name" value="INTEGRIN ALPHA"/>
    <property type="match status" value="1"/>
</dbReference>
<dbReference type="Pfam" id="PF08441">
    <property type="entry name" value="Integrin_A_Ig_1"/>
    <property type="match status" value="1"/>
</dbReference>
<dbReference type="Pfam" id="PF20806">
    <property type="entry name" value="Integrin_A_Ig_3"/>
    <property type="match status" value="1"/>
</dbReference>
<dbReference type="InterPro" id="IPR028994">
    <property type="entry name" value="Integrin_alpha_N"/>
</dbReference>
<evidence type="ECO:0000256" key="5">
    <source>
        <dbReference type="ARBA" id="ARBA00022737"/>
    </source>
</evidence>
<feature type="domain" description="Integrin alpha second immunoglobulin-like" evidence="15">
    <location>
        <begin position="497"/>
        <end position="642"/>
    </location>
</feature>
<sequence length="955" mass="106410">LLVGAPRDVGPANGTRTGAVYACPLTVSKSDCQRLDIELKSEPDKAIIDDMWLGVTVASQRQPAGRVLACAHRYTKVLWSGSEDQRRMVGKCYVRGNDLRLNISDEWQTYHNEMCNSNTDTDETGMCQMGTSAGFTANIIYFGAPGAYNWQGACAWGGAGVGSPLPRGRLVPIPPWGIPLRVHCTRAWASVHARALEHTCVHTLVRAYTPTSPYYFQRKQEVGGAVYVYMNEVGGFQLHPSLLLTGPSYSAFGFAVASIGDINQDGFQDIAVGAPFEGPGKVYIYHSSAEGLLDKPRQVISGLDLGPASMQTFGYSLSGGLDVDGNSYPDLLVGSLAERVVLLRARPVINILNKTLTVTPSKVDPARCTPDSCITVTVCFSYNQSAGDPKYKEKITLEYTLEADKDRHPPRVRFLGTHSATYRGIFPMPETRCESKELLLLDNIRDKLHPIMLSMNYSLVEKPRTFQLGPRSLDAFPVLNQDQSHESETKIEFQKECGSDNKCYSNLQLQSSFVTDQNQPLPRLNGAQVLQYSRDVRKLYLSINITNVPTTSSNGEDAHEALLNITVPASLLPSSVRPSGACTFAETVLCELGNPFKRNQRAELIITFEAIGIMLDTREVLVWLDLSTQSTQEDLQPVLAKLLVDYSIQSSLTIDSSHAQSHFSGTVVGESAMQREQDVGSPLAFEFKVTTRDELLGTLGTILLGFEWPYEIPNGKWLLYPTKILDVDNNETCQPPGGVINPLNLTVSALGPAALQAPSRQRRELDGPEPAEHPVTLATTRRAESEVVLSCSKGTARCIWFECPVLHTQQSTTFRIYARVWNSTFIEEYSDFDRVKVDGTATLFLRTHVPTINMRNHTVWFSVDVDSELTEEQPAEIALWLVLVAVAAGLLLLGLIILLLWKCDFFQRTRYYRIMPKYHAVRIRQEQRYQPGALLPRRRRKKHWVTKWQEPEKYY</sequence>
<dbReference type="Proteomes" id="UP000528690">
    <property type="component" value="Unassembled WGS sequence"/>
</dbReference>
<dbReference type="GO" id="GO:0007229">
    <property type="term" value="P:integrin-mediated signaling pathway"/>
    <property type="evidence" value="ECO:0007669"/>
    <property type="project" value="UniProtKB-KW"/>
</dbReference>
<feature type="domain" description="Integrin alpha first immunoglubulin-like" evidence="14">
    <location>
        <begin position="345"/>
        <end position="496"/>
    </location>
</feature>
<dbReference type="Pfam" id="PF20805">
    <property type="entry name" value="Integrin_A_Ig_2"/>
    <property type="match status" value="1"/>
</dbReference>
<dbReference type="Gene3D" id="2.60.40.1510">
    <property type="entry name" value="ntegrin, alpha v. Chain A, domain 3"/>
    <property type="match status" value="1"/>
</dbReference>
<evidence type="ECO:0000259" key="14">
    <source>
        <dbReference type="Pfam" id="PF08441"/>
    </source>
</evidence>
<dbReference type="Gene3D" id="2.60.40.1530">
    <property type="entry name" value="ntegrin, alpha v. Chain A, domain 4"/>
    <property type="match status" value="1"/>
</dbReference>
<dbReference type="SMART" id="SM00191">
    <property type="entry name" value="Int_alpha"/>
    <property type="match status" value="2"/>
</dbReference>
<feature type="transmembrane region" description="Helical" evidence="13">
    <location>
        <begin position="877"/>
        <end position="901"/>
    </location>
</feature>
<dbReference type="PROSITE" id="PS51470">
    <property type="entry name" value="FG_GAP"/>
    <property type="match status" value="2"/>
</dbReference>
<organism evidence="17 18">
    <name type="scientific">Anhinga rufa</name>
    <name type="common">African darter</name>
    <dbReference type="NCBI Taxonomy" id="317792"/>
    <lineage>
        <taxon>Eukaryota</taxon>
        <taxon>Metazoa</taxon>
        <taxon>Chordata</taxon>
        <taxon>Craniata</taxon>
        <taxon>Vertebrata</taxon>
        <taxon>Euteleostomi</taxon>
        <taxon>Archelosauria</taxon>
        <taxon>Archosauria</taxon>
        <taxon>Dinosauria</taxon>
        <taxon>Saurischia</taxon>
        <taxon>Theropoda</taxon>
        <taxon>Coelurosauria</taxon>
        <taxon>Aves</taxon>
        <taxon>Neognathae</taxon>
        <taxon>Neoaves</taxon>
        <taxon>Aequornithes</taxon>
        <taxon>Suliformes</taxon>
        <taxon>Anhingidae</taxon>
        <taxon>Anhinga</taxon>
    </lineage>
</organism>
<dbReference type="Gene3D" id="1.20.5.930">
    <property type="entry name" value="Bicelle-embedded integrin alpha(iib) transmembrane segment"/>
    <property type="match status" value="1"/>
</dbReference>
<feature type="repeat" description="FG-GAP" evidence="12">
    <location>
        <begin position="237"/>
        <end position="294"/>
    </location>
</feature>
<comment type="similarity">
    <text evidence="2 13">Belongs to the integrin alpha chain family.</text>
</comment>
<proteinExistence type="inferred from homology"/>
<protein>
    <submittedName>
        <fullName evidence="17">ITA3 protein</fullName>
    </submittedName>
</protein>
<evidence type="ECO:0000256" key="4">
    <source>
        <dbReference type="ARBA" id="ARBA00022729"/>
    </source>
</evidence>
<dbReference type="SUPFAM" id="SSF69318">
    <property type="entry name" value="Integrin alpha N-terminal domain"/>
    <property type="match status" value="1"/>
</dbReference>
<keyword evidence="11" id="KW-0325">Glycoprotein</keyword>
<dbReference type="GO" id="GO:0007160">
    <property type="term" value="P:cell-matrix adhesion"/>
    <property type="evidence" value="ECO:0007669"/>
    <property type="project" value="TreeGrafter"/>
</dbReference>
<evidence type="ECO:0000256" key="8">
    <source>
        <dbReference type="ARBA" id="ARBA00023037"/>
    </source>
</evidence>
<dbReference type="InterPro" id="IPR013517">
    <property type="entry name" value="FG-GAP"/>
</dbReference>
<dbReference type="GO" id="GO:0005178">
    <property type="term" value="F:integrin binding"/>
    <property type="evidence" value="ECO:0007669"/>
    <property type="project" value="TreeGrafter"/>
</dbReference>
<keyword evidence="5" id="KW-0677">Repeat</keyword>
<keyword evidence="10 13" id="KW-0675">Receptor</keyword>
<evidence type="ECO:0000256" key="7">
    <source>
        <dbReference type="ARBA" id="ARBA00022989"/>
    </source>
</evidence>
<dbReference type="GO" id="GO:0008305">
    <property type="term" value="C:integrin complex"/>
    <property type="evidence" value="ECO:0007669"/>
    <property type="project" value="InterPro"/>
</dbReference>
<evidence type="ECO:0000256" key="11">
    <source>
        <dbReference type="ARBA" id="ARBA00023180"/>
    </source>
</evidence>
<dbReference type="GO" id="GO:0050900">
    <property type="term" value="P:leukocyte migration"/>
    <property type="evidence" value="ECO:0007669"/>
    <property type="project" value="TreeGrafter"/>
</dbReference>
<dbReference type="Gene3D" id="2.60.40.1460">
    <property type="entry name" value="Integrin domains. Chain A, domain 2"/>
    <property type="match status" value="1"/>
</dbReference>
<dbReference type="PRINTS" id="PR01185">
    <property type="entry name" value="INTEGRINA"/>
</dbReference>
<evidence type="ECO:0000256" key="9">
    <source>
        <dbReference type="ARBA" id="ARBA00023136"/>
    </source>
</evidence>
<keyword evidence="4" id="KW-0732">Signal</keyword>
<evidence type="ECO:0000256" key="6">
    <source>
        <dbReference type="ARBA" id="ARBA00022889"/>
    </source>
</evidence>
<dbReference type="InterPro" id="IPR032695">
    <property type="entry name" value="Integrin_dom_sf"/>
</dbReference>
<dbReference type="InterPro" id="IPR013649">
    <property type="entry name" value="Integrin_alpha_Ig-like_1"/>
</dbReference>
<dbReference type="InterPro" id="IPR048286">
    <property type="entry name" value="Integrin_alpha_Ig-like_3"/>
</dbReference>
<dbReference type="PANTHER" id="PTHR23220:SF89">
    <property type="entry name" value="INTEGRIN ALPHA-3"/>
    <property type="match status" value="1"/>
</dbReference>
<keyword evidence="9 13" id="KW-0472">Membrane</keyword>
<dbReference type="Gene3D" id="2.130.10.130">
    <property type="entry name" value="Integrin alpha, N-terminal"/>
    <property type="match status" value="2"/>
</dbReference>
<dbReference type="GO" id="GO:0009897">
    <property type="term" value="C:external side of plasma membrane"/>
    <property type="evidence" value="ECO:0007669"/>
    <property type="project" value="TreeGrafter"/>
</dbReference>
<dbReference type="SUPFAM" id="SSF69179">
    <property type="entry name" value="Integrin domains"/>
    <property type="match status" value="3"/>
</dbReference>
<dbReference type="AlphaFoldDB" id="A0A7L3G5J1"/>
<keyword evidence="18" id="KW-1185">Reference proteome</keyword>
<dbReference type="InterPro" id="IPR048285">
    <property type="entry name" value="Integrin_alpha_Ig-like_2"/>
</dbReference>
<dbReference type="InterPro" id="IPR000413">
    <property type="entry name" value="Integrin_alpha"/>
</dbReference>
<dbReference type="GO" id="GO:0033627">
    <property type="term" value="P:cell adhesion mediated by integrin"/>
    <property type="evidence" value="ECO:0007669"/>
    <property type="project" value="TreeGrafter"/>
</dbReference>
<dbReference type="GO" id="GO:0098609">
    <property type="term" value="P:cell-cell adhesion"/>
    <property type="evidence" value="ECO:0007669"/>
    <property type="project" value="TreeGrafter"/>
</dbReference>
<feature type="non-terminal residue" evidence="17">
    <location>
        <position position="1"/>
    </location>
</feature>
<reference evidence="17 18" key="1">
    <citation type="submission" date="2019-09" db="EMBL/GenBank/DDBJ databases">
        <title>Bird 10,000 Genomes (B10K) Project - Family phase.</title>
        <authorList>
            <person name="Zhang G."/>
        </authorList>
    </citation>
    <scope>NUCLEOTIDE SEQUENCE [LARGE SCALE GENOMIC DNA]</scope>
    <source>
        <strain evidence="17">B10K-DU-029-28</strain>
    </source>
</reference>
<evidence type="ECO:0000313" key="17">
    <source>
        <dbReference type="EMBL" id="NXT88403.1"/>
    </source>
</evidence>
<keyword evidence="8 13" id="KW-0401">Integrin</keyword>
<evidence type="ECO:0000259" key="16">
    <source>
        <dbReference type="Pfam" id="PF20806"/>
    </source>
</evidence>
<dbReference type="InterPro" id="IPR013519">
    <property type="entry name" value="Int_alpha_beta-p"/>
</dbReference>
<accession>A0A7L3G5J1</accession>
<evidence type="ECO:0000313" key="18">
    <source>
        <dbReference type="Proteomes" id="UP000528690"/>
    </source>
</evidence>
<gene>
    <name evidence="17" type="primary">Itga3</name>
    <name evidence="17" type="ORF">ANHRUF_R10637</name>
</gene>
<dbReference type="OrthoDB" id="5317514at2759"/>
<feature type="non-terminal residue" evidence="17">
    <location>
        <position position="955"/>
    </location>
</feature>
<evidence type="ECO:0000256" key="13">
    <source>
        <dbReference type="RuleBase" id="RU003762"/>
    </source>
</evidence>
<evidence type="ECO:0000256" key="12">
    <source>
        <dbReference type="PROSITE-ProRule" id="PRU00803"/>
    </source>
</evidence>
<feature type="domain" description="Integrin alpha third immunoglobulin-like" evidence="16">
    <location>
        <begin position="651"/>
        <end position="867"/>
    </location>
</feature>
<keyword evidence="7 13" id="KW-1133">Transmembrane helix</keyword>